<feature type="transmembrane region" description="Helical" evidence="1">
    <location>
        <begin position="143"/>
        <end position="159"/>
    </location>
</feature>
<gene>
    <name evidence="3" type="ORF">RM446_02465</name>
</gene>
<keyword evidence="1" id="KW-0472">Membrane</keyword>
<dbReference type="InterPro" id="IPR025196">
    <property type="entry name" value="DUF4126"/>
</dbReference>
<keyword evidence="1" id="KW-1133">Transmembrane helix</keyword>
<dbReference type="EMBL" id="JAVREK010000002">
    <property type="protein sequence ID" value="MDT0300968.1"/>
    <property type="molecule type" value="Genomic_DNA"/>
</dbReference>
<comment type="caution">
    <text evidence="3">The sequence shown here is derived from an EMBL/GenBank/DDBJ whole genome shotgun (WGS) entry which is preliminary data.</text>
</comment>
<reference evidence="4" key="1">
    <citation type="submission" date="2023-07" db="EMBL/GenBank/DDBJ databases">
        <title>30 novel species of actinomycetes from the DSMZ collection.</title>
        <authorList>
            <person name="Nouioui I."/>
        </authorList>
    </citation>
    <scope>NUCLEOTIDE SEQUENCE [LARGE SCALE GENOMIC DNA]</scope>
    <source>
        <strain evidence="4">DSM 45055</strain>
    </source>
</reference>
<dbReference type="Proteomes" id="UP001183226">
    <property type="component" value="Unassembled WGS sequence"/>
</dbReference>
<keyword evidence="4" id="KW-1185">Reference proteome</keyword>
<accession>A0ABU2KP85</accession>
<feature type="domain" description="DUF4126" evidence="2">
    <location>
        <begin position="4"/>
        <end position="193"/>
    </location>
</feature>
<dbReference type="Pfam" id="PF13548">
    <property type="entry name" value="DUF4126"/>
    <property type="match status" value="1"/>
</dbReference>
<feature type="transmembrane region" description="Helical" evidence="1">
    <location>
        <begin position="12"/>
        <end position="31"/>
    </location>
</feature>
<protein>
    <submittedName>
        <fullName evidence="3">DUF4126 domain-containing protein</fullName>
    </submittedName>
</protein>
<keyword evidence="1" id="KW-0812">Transmembrane</keyword>
<proteinExistence type="predicted"/>
<dbReference type="RefSeq" id="WP_311543401.1">
    <property type="nucleotide sequence ID" value="NZ_JAVREK010000002.1"/>
</dbReference>
<evidence type="ECO:0000256" key="1">
    <source>
        <dbReference type="SAM" id="Phobius"/>
    </source>
</evidence>
<name>A0ABU2KP85_9ACTN</name>
<evidence type="ECO:0000313" key="4">
    <source>
        <dbReference type="Proteomes" id="UP001183226"/>
    </source>
</evidence>
<evidence type="ECO:0000313" key="3">
    <source>
        <dbReference type="EMBL" id="MDT0300968.1"/>
    </source>
</evidence>
<feature type="transmembrane region" description="Helical" evidence="1">
    <location>
        <begin position="118"/>
        <end position="136"/>
    </location>
</feature>
<sequence length="212" mass="21372">MLEILTGTGLASAAGLNAYVPLLTVGIIARYTELLPLGPGWQWLEHPAVLAILGVLLALEVAADKIPAVDSLNDAVQTVVRPTSGGITFGAGASSATATEIASLAGGDAGGAGGDGGAAWWQIAAGVLIALAFHLLKASARPVLNAVTFGAGGPVVSVVEDAASVLTSVAAVLVPVVAVVAVVLMAAVGVWARQRRRRRRRERRSSAAPHIP</sequence>
<evidence type="ECO:0000259" key="2">
    <source>
        <dbReference type="Pfam" id="PF13548"/>
    </source>
</evidence>
<organism evidence="3 4">
    <name type="scientific">Streptomonospora wellingtoniae</name>
    <dbReference type="NCBI Taxonomy" id="3075544"/>
    <lineage>
        <taxon>Bacteria</taxon>
        <taxon>Bacillati</taxon>
        <taxon>Actinomycetota</taxon>
        <taxon>Actinomycetes</taxon>
        <taxon>Streptosporangiales</taxon>
        <taxon>Nocardiopsidaceae</taxon>
        <taxon>Streptomonospora</taxon>
    </lineage>
</organism>
<feature type="transmembrane region" description="Helical" evidence="1">
    <location>
        <begin position="165"/>
        <end position="192"/>
    </location>
</feature>